<dbReference type="InterPro" id="IPR036873">
    <property type="entry name" value="Rhodanese-like_dom_sf"/>
</dbReference>
<dbReference type="CDD" id="cd00158">
    <property type="entry name" value="RHOD"/>
    <property type="match status" value="1"/>
</dbReference>
<organism evidence="2 3">
    <name type="scientific">Aquimarina intermedia</name>
    <dbReference type="NCBI Taxonomy" id="350814"/>
    <lineage>
        <taxon>Bacteria</taxon>
        <taxon>Pseudomonadati</taxon>
        <taxon>Bacteroidota</taxon>
        <taxon>Flavobacteriia</taxon>
        <taxon>Flavobacteriales</taxon>
        <taxon>Flavobacteriaceae</taxon>
        <taxon>Aquimarina</taxon>
    </lineage>
</organism>
<dbReference type="AlphaFoldDB" id="A0A5S5C5B1"/>
<accession>A0A5S5C5B1</accession>
<dbReference type="EMBL" id="VNHU01000005">
    <property type="protein sequence ID" value="TYP73652.1"/>
    <property type="molecule type" value="Genomic_DNA"/>
</dbReference>
<dbReference type="OrthoDB" id="9808735at2"/>
<keyword evidence="3" id="KW-1185">Reference proteome</keyword>
<dbReference type="SMART" id="SM00450">
    <property type="entry name" value="RHOD"/>
    <property type="match status" value="1"/>
</dbReference>
<dbReference type="Proteomes" id="UP000324376">
    <property type="component" value="Unassembled WGS sequence"/>
</dbReference>
<dbReference type="RefSeq" id="WP_148782745.1">
    <property type="nucleotide sequence ID" value="NZ_VNHU01000005.1"/>
</dbReference>
<gene>
    <name evidence="2" type="ORF">BD809_105243</name>
</gene>
<reference evidence="2 3" key="1">
    <citation type="submission" date="2019-07" db="EMBL/GenBank/DDBJ databases">
        <title>Genomic Encyclopedia of Archaeal and Bacterial Type Strains, Phase II (KMG-II): from individual species to whole genera.</title>
        <authorList>
            <person name="Goeker M."/>
        </authorList>
    </citation>
    <scope>NUCLEOTIDE SEQUENCE [LARGE SCALE GENOMIC DNA]</scope>
    <source>
        <strain evidence="2 3">DSM 17527</strain>
    </source>
</reference>
<dbReference type="Gene3D" id="3.40.250.10">
    <property type="entry name" value="Rhodanese-like domain"/>
    <property type="match status" value="1"/>
</dbReference>
<proteinExistence type="predicted"/>
<evidence type="ECO:0000313" key="2">
    <source>
        <dbReference type="EMBL" id="TYP73652.1"/>
    </source>
</evidence>
<keyword evidence="2" id="KW-0808">Transferase</keyword>
<name>A0A5S5C5B1_9FLAO</name>
<protein>
    <submittedName>
        <fullName evidence="2">Rhodanese-related sulfurtransferase</fullName>
    </submittedName>
</protein>
<dbReference type="InterPro" id="IPR001763">
    <property type="entry name" value="Rhodanese-like_dom"/>
</dbReference>
<feature type="domain" description="Rhodanese" evidence="1">
    <location>
        <begin position="16"/>
        <end position="104"/>
    </location>
</feature>
<dbReference type="PANTHER" id="PTHR43031">
    <property type="entry name" value="FAD-DEPENDENT OXIDOREDUCTASE"/>
    <property type="match status" value="1"/>
</dbReference>
<dbReference type="PANTHER" id="PTHR43031:SF1">
    <property type="entry name" value="PYRIDINE NUCLEOTIDE-DISULPHIDE OXIDOREDUCTASE"/>
    <property type="match status" value="1"/>
</dbReference>
<dbReference type="Pfam" id="PF00581">
    <property type="entry name" value="Rhodanese"/>
    <property type="match status" value="1"/>
</dbReference>
<evidence type="ECO:0000259" key="1">
    <source>
        <dbReference type="PROSITE" id="PS50206"/>
    </source>
</evidence>
<comment type="caution">
    <text evidence="2">The sequence shown here is derived from an EMBL/GenBank/DDBJ whole genome shotgun (WGS) entry which is preliminary data.</text>
</comment>
<dbReference type="InterPro" id="IPR050229">
    <property type="entry name" value="GlpE_sulfurtransferase"/>
</dbReference>
<evidence type="ECO:0000313" key="3">
    <source>
        <dbReference type="Proteomes" id="UP000324376"/>
    </source>
</evidence>
<dbReference type="GO" id="GO:0016740">
    <property type="term" value="F:transferase activity"/>
    <property type="evidence" value="ECO:0007669"/>
    <property type="project" value="UniProtKB-KW"/>
</dbReference>
<dbReference type="SUPFAM" id="SSF52821">
    <property type="entry name" value="Rhodanese/Cell cycle control phosphatase"/>
    <property type="match status" value="1"/>
</dbReference>
<sequence length="105" mass="11807">MAVDLSQNEWDEQLAKDDNAIVLDVRTEEEVEEGHLPNMQHIDIRQGQGFLDAVGALDKSKNYYVYCRSGARSAQACTLMNQMGFETTYNLEGGIMNYEGPIEQS</sequence>
<dbReference type="PROSITE" id="PS50206">
    <property type="entry name" value="RHODANESE_3"/>
    <property type="match status" value="1"/>
</dbReference>